<evidence type="ECO:0008006" key="2">
    <source>
        <dbReference type="Google" id="ProtNLM"/>
    </source>
</evidence>
<organism evidence="1">
    <name type="scientific">Telmatobacter sp. DSM 110680</name>
    <dbReference type="NCBI Taxonomy" id="3036704"/>
    <lineage>
        <taxon>Bacteria</taxon>
        <taxon>Pseudomonadati</taxon>
        <taxon>Acidobacteriota</taxon>
        <taxon>Terriglobia</taxon>
        <taxon>Terriglobales</taxon>
        <taxon>Acidobacteriaceae</taxon>
        <taxon>Telmatobacter</taxon>
    </lineage>
</organism>
<gene>
    <name evidence="1" type="ORF">P8935_21390</name>
</gene>
<sequence>MIEEEQPEGLSSRKLVVETVKHNVLTAYNASDGMDLLKRFPNVDAVLVHARQLHKWPGLLADVREFCPGKPIVLASPFAEESRPEVDFVVDSHKPQALLKLLGEDLQS</sequence>
<proteinExistence type="predicted"/>
<evidence type="ECO:0000313" key="1">
    <source>
        <dbReference type="EMBL" id="XBH17108.1"/>
    </source>
</evidence>
<dbReference type="EMBL" id="CP121196">
    <property type="protein sequence ID" value="XBH17108.1"/>
    <property type="molecule type" value="Genomic_DNA"/>
</dbReference>
<accession>A0AAU7DHA8</accession>
<dbReference type="RefSeq" id="WP_348262338.1">
    <property type="nucleotide sequence ID" value="NZ_CP121196.1"/>
</dbReference>
<reference evidence="1" key="1">
    <citation type="submission" date="2023-03" db="EMBL/GenBank/DDBJ databases">
        <title>Edaphobacter sp.</title>
        <authorList>
            <person name="Huber K.J."/>
            <person name="Papendorf J."/>
            <person name="Pilke C."/>
            <person name="Bunk B."/>
            <person name="Sproeer C."/>
            <person name="Pester M."/>
        </authorList>
    </citation>
    <scope>NUCLEOTIDE SEQUENCE</scope>
    <source>
        <strain evidence="1">DSM 110680</strain>
    </source>
</reference>
<dbReference type="AlphaFoldDB" id="A0AAU7DHA8"/>
<name>A0AAU7DHA8_9BACT</name>
<protein>
    <recommendedName>
        <fullName evidence="2">Response regulatory domain-containing protein</fullName>
    </recommendedName>
</protein>